<evidence type="ECO:0000256" key="1">
    <source>
        <dbReference type="SAM" id="Coils"/>
    </source>
</evidence>
<proteinExistence type="predicted"/>
<dbReference type="Proteomes" id="UP000886818">
    <property type="component" value="Chromosome"/>
</dbReference>
<protein>
    <recommendedName>
        <fullName evidence="5">DUF948 domain-containing protein</fullName>
    </recommendedName>
</protein>
<gene>
    <name evidence="3" type="ORF">KVH43_03895</name>
</gene>
<organism evidence="3 4">
    <name type="scientific">Crassaminicella indica</name>
    <dbReference type="NCBI Taxonomy" id="2855394"/>
    <lineage>
        <taxon>Bacteria</taxon>
        <taxon>Bacillati</taxon>
        <taxon>Bacillota</taxon>
        <taxon>Clostridia</taxon>
        <taxon>Eubacteriales</taxon>
        <taxon>Clostridiaceae</taxon>
        <taxon>Crassaminicella</taxon>
    </lineage>
</organism>
<evidence type="ECO:0008006" key="5">
    <source>
        <dbReference type="Google" id="ProtNLM"/>
    </source>
</evidence>
<evidence type="ECO:0000313" key="4">
    <source>
        <dbReference type="Proteomes" id="UP000886818"/>
    </source>
</evidence>
<dbReference type="EMBL" id="CP078093">
    <property type="protein sequence ID" value="QXM06874.1"/>
    <property type="molecule type" value="Genomic_DNA"/>
</dbReference>
<dbReference type="RefSeq" id="WP_218283567.1">
    <property type="nucleotide sequence ID" value="NZ_CP078093.1"/>
</dbReference>
<reference evidence="3" key="1">
    <citation type="submission" date="2021-07" db="EMBL/GenBank/DDBJ databases">
        <title>Complete genome sequence of Crassaminicella sp. 143-21, isolated from a deep-sea hydrothermal vent.</title>
        <authorList>
            <person name="Li X."/>
        </authorList>
    </citation>
    <scope>NUCLEOTIDE SEQUENCE</scope>
    <source>
        <strain evidence="3">143-21</strain>
    </source>
</reference>
<keyword evidence="1" id="KW-0175">Coiled coil</keyword>
<evidence type="ECO:0000313" key="3">
    <source>
        <dbReference type="EMBL" id="QXM06874.1"/>
    </source>
</evidence>
<keyword evidence="4" id="KW-1185">Reference proteome</keyword>
<keyword evidence="2" id="KW-0472">Membrane</keyword>
<keyword evidence="2" id="KW-0812">Transmembrane</keyword>
<evidence type="ECO:0000256" key="2">
    <source>
        <dbReference type="SAM" id="Phobius"/>
    </source>
</evidence>
<sequence length="88" mass="9893">MNIKVSLGDLGIILLGSALFVFIIYAIILLKNLNAIVKIIQKTLKDHQDNIDILLNKVPDIAKNSNISTWILSSIQVIYALKKIIKFF</sequence>
<feature type="coiled-coil region" evidence="1">
    <location>
        <begin position="30"/>
        <end position="57"/>
    </location>
</feature>
<accession>A0ABX8RCT9</accession>
<keyword evidence="2" id="KW-1133">Transmembrane helix</keyword>
<name>A0ABX8RCT9_9CLOT</name>
<feature type="transmembrane region" description="Helical" evidence="2">
    <location>
        <begin position="12"/>
        <end position="30"/>
    </location>
</feature>